<dbReference type="AlphaFoldDB" id="A0A429XX97"/>
<dbReference type="PANTHER" id="PTHR40072">
    <property type="entry name" value="MOLYBDOPTERIN-GUANINE DINUCLEOTIDE BIOSYNTHESIS ADAPTER PROTEIN-RELATED"/>
    <property type="match status" value="1"/>
</dbReference>
<sequence>MAGKKIFQIVGFQNSGKTTLMKKLIEACKDKGLAVGTIKHHGHGGPPERLVINKDSEQHRLAGAKITAVEGAGTLHIEAIKDQWELENIIEIYRRLPIDIILVEGYKKMNYPKVVLLRNVQDEFLLEELTNITAVISREPLRSDRLSVPFFETVETEDFVQWFIKKINED</sequence>
<dbReference type="RefSeq" id="WP_126051502.1">
    <property type="nucleotide sequence ID" value="NZ_QYTV02000006.1"/>
</dbReference>
<dbReference type="InterPro" id="IPR027417">
    <property type="entry name" value="P-loop_NTPase"/>
</dbReference>
<keyword evidence="3" id="KW-1185">Reference proteome</keyword>
<proteinExistence type="predicted"/>
<organism evidence="2 3">
    <name type="scientific">Siminovitchia acidinfaciens</name>
    <dbReference type="NCBI Taxonomy" id="2321395"/>
    <lineage>
        <taxon>Bacteria</taxon>
        <taxon>Bacillati</taxon>
        <taxon>Bacillota</taxon>
        <taxon>Bacilli</taxon>
        <taxon>Bacillales</taxon>
        <taxon>Bacillaceae</taxon>
        <taxon>Siminovitchia</taxon>
    </lineage>
</organism>
<dbReference type="InterPro" id="IPR052539">
    <property type="entry name" value="MGD_biosynthesis_adapter"/>
</dbReference>
<dbReference type="PANTHER" id="PTHR40072:SF1">
    <property type="entry name" value="MOLYBDOPTERIN-GUANINE DINUCLEOTIDE BIOSYNTHESIS ADAPTER PROTEIN"/>
    <property type="match status" value="1"/>
</dbReference>
<gene>
    <name evidence="2" type="primary">mobB</name>
    <name evidence="2" type="ORF">D4T97_014690</name>
</gene>
<dbReference type="EMBL" id="QYTV02000006">
    <property type="protein sequence ID" value="RST73120.1"/>
    <property type="molecule type" value="Genomic_DNA"/>
</dbReference>
<dbReference type="NCBIfam" id="TIGR00176">
    <property type="entry name" value="mobB"/>
    <property type="match status" value="1"/>
</dbReference>
<reference evidence="2" key="1">
    <citation type="submission" date="2018-12" db="EMBL/GenBank/DDBJ databases">
        <authorList>
            <person name="Sun L."/>
            <person name="Chen Z."/>
        </authorList>
    </citation>
    <scope>NUCLEOTIDE SEQUENCE [LARGE SCALE GENOMIC DNA]</scope>
    <source>
        <strain evidence="2">3-2-2</strain>
    </source>
</reference>
<accession>A0A429XX97</accession>
<dbReference type="GO" id="GO:0005525">
    <property type="term" value="F:GTP binding"/>
    <property type="evidence" value="ECO:0007669"/>
    <property type="project" value="InterPro"/>
</dbReference>
<dbReference type="InterPro" id="IPR004435">
    <property type="entry name" value="MobB_dom"/>
</dbReference>
<dbReference type="Pfam" id="PF03205">
    <property type="entry name" value="MobB"/>
    <property type="match status" value="1"/>
</dbReference>
<evidence type="ECO:0000313" key="3">
    <source>
        <dbReference type="Proteomes" id="UP000287156"/>
    </source>
</evidence>
<dbReference type="CDD" id="cd03116">
    <property type="entry name" value="MobB"/>
    <property type="match status" value="1"/>
</dbReference>
<evidence type="ECO:0000259" key="1">
    <source>
        <dbReference type="Pfam" id="PF03205"/>
    </source>
</evidence>
<dbReference type="Gene3D" id="3.40.50.300">
    <property type="entry name" value="P-loop containing nucleotide triphosphate hydrolases"/>
    <property type="match status" value="1"/>
</dbReference>
<name>A0A429XX97_9BACI</name>
<dbReference type="Proteomes" id="UP000287156">
    <property type="component" value="Unassembled WGS sequence"/>
</dbReference>
<dbReference type="OrthoDB" id="9786803at2"/>
<evidence type="ECO:0000313" key="2">
    <source>
        <dbReference type="EMBL" id="RST73120.1"/>
    </source>
</evidence>
<dbReference type="GO" id="GO:0006777">
    <property type="term" value="P:Mo-molybdopterin cofactor biosynthetic process"/>
    <property type="evidence" value="ECO:0007669"/>
    <property type="project" value="InterPro"/>
</dbReference>
<protein>
    <submittedName>
        <fullName evidence="2">Molybdopterin-guanine dinucleotide biosynthesis protein B</fullName>
    </submittedName>
</protein>
<feature type="domain" description="Molybdopterin-guanine dinucleotide biosynthesis protein B (MobB)" evidence="1">
    <location>
        <begin position="6"/>
        <end position="137"/>
    </location>
</feature>
<comment type="caution">
    <text evidence="2">The sequence shown here is derived from an EMBL/GenBank/DDBJ whole genome shotgun (WGS) entry which is preliminary data.</text>
</comment>
<dbReference type="SUPFAM" id="SSF52540">
    <property type="entry name" value="P-loop containing nucleoside triphosphate hydrolases"/>
    <property type="match status" value="1"/>
</dbReference>